<evidence type="ECO:0000313" key="4">
    <source>
        <dbReference type="EMBL" id="MBD3325994.1"/>
    </source>
</evidence>
<evidence type="ECO:0000256" key="1">
    <source>
        <dbReference type="PROSITE-ProRule" id="PRU00339"/>
    </source>
</evidence>
<dbReference type="InterPro" id="IPR021280">
    <property type="entry name" value="TMEM260-like"/>
</dbReference>
<dbReference type="AlphaFoldDB" id="A0A9D5Q6L9"/>
<evidence type="ECO:0000256" key="2">
    <source>
        <dbReference type="SAM" id="MobiDB-lite"/>
    </source>
</evidence>
<feature type="transmembrane region" description="Helical" evidence="3">
    <location>
        <begin position="20"/>
        <end position="45"/>
    </location>
</feature>
<proteinExistence type="predicted"/>
<comment type="caution">
    <text evidence="4">The sequence shown here is derived from an EMBL/GenBank/DDBJ whole genome shotgun (WGS) entry which is preliminary data.</text>
</comment>
<feature type="transmembrane region" description="Helical" evidence="3">
    <location>
        <begin position="136"/>
        <end position="153"/>
    </location>
</feature>
<dbReference type="EMBL" id="WJJP01000507">
    <property type="protein sequence ID" value="MBD3325994.1"/>
    <property type="molecule type" value="Genomic_DNA"/>
</dbReference>
<reference evidence="4" key="1">
    <citation type="submission" date="2019-11" db="EMBL/GenBank/DDBJ databases">
        <title>Microbial mats filling the niche in hypersaline microbial mats.</title>
        <authorList>
            <person name="Wong H.L."/>
            <person name="Macleod F.I."/>
            <person name="White R.A. III"/>
            <person name="Burns B.P."/>
        </authorList>
    </citation>
    <scope>NUCLEOTIDE SEQUENCE</scope>
    <source>
        <strain evidence="4">Rbin_158</strain>
    </source>
</reference>
<dbReference type="PROSITE" id="PS50005">
    <property type="entry name" value="TPR"/>
    <property type="match status" value="1"/>
</dbReference>
<protein>
    <submittedName>
        <fullName evidence="4">DUF2723 domain-containing protein</fullName>
    </submittedName>
</protein>
<dbReference type="PANTHER" id="PTHR16214">
    <property type="entry name" value="TRANSMEMBRANE PROTEIN 260"/>
    <property type="match status" value="1"/>
</dbReference>
<keyword evidence="3" id="KW-0472">Membrane</keyword>
<sequence>MPKTGKNSMKQWTFQKLMQYMYGVFVCGVTLWIYLKTLAPTVSFFDSGELISAAYTLGVAHPPGYPLYVVLGWLFSHLPVGEVAYRLNLMSGCFASLASVMVYGITLSIITHSSHQRKSPADEALPSPHRPDPEQMLQPVIAMIAALSFAFGITHWRQAVIAEVYTLNAWLCGLVLWLLLHWRTRCLETRRVEPSDTTCARHAWLLYLSAWLVGLGFGNHQTISLLVIPATVLVLLTAPKILMKPKILAYLVLCALLGVSIYGIVPLRAAQNPPINWGNPTTLARMKWLITREGYKHAPRGHALEKLWNDLVAEDAAADDPDSPPPQEQAGVMTRLTNSLFFKQLHSFQPLTEFGYMGVALALLGLLYGLFFHRVITLTLLLGVISWVLITVIISDPSPDNIFLVQEFHTPAYLLMAVWIGLGATAIARGVLWVAPTHHTFQYIAVFGLAIYVLVLPAHLLLKNLRIVDRRQNYVAYDYANNVLKSLKPQAILFTWGDSGAFPLWYLQIVEHQRPDVTLIHVPHLGSTWYVDALPSDLFISADPSEQYQGDLLLILGEIVQKNLASRPIYFDYSSAHSLHIPYELLPSGITYKIAARGEQLEEGVWERYRFRGILDNTRIALDPDIKRTFLMYGSAHIELGHYYLQEENLEKAAEHFNLAVQFDPSLGDRIVRDLEFRNKLFRGGREAGPLPQDQEPPDSEEEP</sequence>
<keyword evidence="3" id="KW-0812">Transmembrane</keyword>
<feature type="transmembrane region" description="Helical" evidence="3">
    <location>
        <begin position="414"/>
        <end position="435"/>
    </location>
</feature>
<dbReference type="PANTHER" id="PTHR16214:SF3">
    <property type="entry name" value="TRANSMEMBRANE PROTEIN 260"/>
    <property type="match status" value="1"/>
</dbReference>
<dbReference type="Pfam" id="PF11028">
    <property type="entry name" value="TMEM260-like"/>
    <property type="match status" value="1"/>
</dbReference>
<feature type="transmembrane region" description="Helical" evidence="3">
    <location>
        <begin position="376"/>
        <end position="394"/>
    </location>
</feature>
<dbReference type="Proteomes" id="UP000649604">
    <property type="component" value="Unassembled WGS sequence"/>
</dbReference>
<evidence type="ECO:0000313" key="5">
    <source>
        <dbReference type="Proteomes" id="UP000649604"/>
    </source>
</evidence>
<name>A0A9D5Q6L9_9BACT</name>
<feature type="transmembrane region" description="Helical" evidence="3">
    <location>
        <begin position="351"/>
        <end position="370"/>
    </location>
</feature>
<organism evidence="4 5">
    <name type="scientific">candidate division KSB3 bacterium</name>
    <dbReference type="NCBI Taxonomy" id="2044937"/>
    <lineage>
        <taxon>Bacteria</taxon>
        <taxon>candidate division KSB3</taxon>
    </lineage>
</organism>
<evidence type="ECO:0000256" key="3">
    <source>
        <dbReference type="SAM" id="Phobius"/>
    </source>
</evidence>
<feature type="transmembrane region" description="Helical" evidence="3">
    <location>
        <begin position="223"/>
        <end position="241"/>
    </location>
</feature>
<dbReference type="InterPro" id="IPR052724">
    <property type="entry name" value="GT117_domain-containing"/>
</dbReference>
<feature type="transmembrane region" description="Helical" evidence="3">
    <location>
        <begin position="160"/>
        <end position="180"/>
    </location>
</feature>
<feature type="transmembrane region" description="Helical" evidence="3">
    <location>
        <begin position="441"/>
        <end position="462"/>
    </location>
</feature>
<feature type="region of interest" description="Disordered" evidence="2">
    <location>
        <begin position="683"/>
        <end position="704"/>
    </location>
</feature>
<feature type="repeat" description="TPR" evidence="1">
    <location>
        <begin position="634"/>
        <end position="667"/>
    </location>
</feature>
<dbReference type="SMART" id="SM00028">
    <property type="entry name" value="TPR"/>
    <property type="match status" value="1"/>
</dbReference>
<keyword evidence="3" id="KW-1133">Transmembrane helix</keyword>
<gene>
    <name evidence="4" type="ORF">GF339_15525</name>
</gene>
<keyword evidence="1" id="KW-0802">TPR repeat</keyword>
<accession>A0A9D5Q6L9</accession>
<feature type="transmembrane region" description="Helical" evidence="3">
    <location>
        <begin position="92"/>
        <end position="110"/>
    </location>
</feature>
<feature type="transmembrane region" description="Helical" evidence="3">
    <location>
        <begin position="247"/>
        <end position="265"/>
    </location>
</feature>
<dbReference type="InterPro" id="IPR019734">
    <property type="entry name" value="TPR_rpt"/>
</dbReference>